<dbReference type="Proteomes" id="UP000799438">
    <property type="component" value="Unassembled WGS sequence"/>
</dbReference>
<accession>A0A6A6B887</accession>
<name>A0A6A6B887_9PEZI</name>
<proteinExistence type="predicted"/>
<evidence type="ECO:0000313" key="3">
    <source>
        <dbReference type="Proteomes" id="UP000799438"/>
    </source>
</evidence>
<gene>
    <name evidence="2" type="ORF">K452DRAFT_232035</name>
</gene>
<dbReference type="RefSeq" id="XP_033395198.1">
    <property type="nucleotide sequence ID" value="XM_033537203.1"/>
</dbReference>
<sequence>MGYLALSHCWGMQNSFQLFRSNLNQLTKGFEIARLPETFQDAIMICRRLKQRFIWIDSLCIVQDGDDWATEASQMARVYGNSICTIAALSSDSDHGGCFSARNNLGHCTLVFSDNSGRPFMVPECGGSGATRNHHLHTRGWVFQERLLSPRTLGFSSTGIYWECGYSLAHEEHPGAFPLRLMSSTDVKLKDMFRQATTPLLQPLVTDKDRKVFLVAWYELVHNYSKLAFTRQEDRLVAIAGIAQTIHKSTGFEYFYGIWLGS</sequence>
<dbReference type="AlphaFoldDB" id="A0A6A6B887"/>
<feature type="domain" description="Heterokaryon incompatibility" evidence="1">
    <location>
        <begin position="3"/>
        <end position="145"/>
    </location>
</feature>
<dbReference type="Pfam" id="PF06985">
    <property type="entry name" value="HET"/>
    <property type="match status" value="1"/>
</dbReference>
<reference evidence="2" key="1">
    <citation type="journal article" date="2020" name="Stud. Mycol.">
        <title>101 Dothideomycetes genomes: a test case for predicting lifestyles and emergence of pathogens.</title>
        <authorList>
            <person name="Haridas S."/>
            <person name="Albert R."/>
            <person name="Binder M."/>
            <person name="Bloem J."/>
            <person name="Labutti K."/>
            <person name="Salamov A."/>
            <person name="Andreopoulos B."/>
            <person name="Baker S."/>
            <person name="Barry K."/>
            <person name="Bills G."/>
            <person name="Bluhm B."/>
            <person name="Cannon C."/>
            <person name="Castanera R."/>
            <person name="Culley D."/>
            <person name="Daum C."/>
            <person name="Ezra D."/>
            <person name="Gonzalez J."/>
            <person name="Henrissat B."/>
            <person name="Kuo A."/>
            <person name="Liang C."/>
            <person name="Lipzen A."/>
            <person name="Lutzoni F."/>
            <person name="Magnuson J."/>
            <person name="Mondo S."/>
            <person name="Nolan M."/>
            <person name="Ohm R."/>
            <person name="Pangilinan J."/>
            <person name="Park H.-J."/>
            <person name="Ramirez L."/>
            <person name="Alfaro M."/>
            <person name="Sun H."/>
            <person name="Tritt A."/>
            <person name="Yoshinaga Y."/>
            <person name="Zwiers L.-H."/>
            <person name="Turgeon B."/>
            <person name="Goodwin S."/>
            <person name="Spatafora J."/>
            <person name="Crous P."/>
            <person name="Grigoriev I."/>
        </authorList>
    </citation>
    <scope>NUCLEOTIDE SEQUENCE</scope>
    <source>
        <strain evidence="2">CBS 121167</strain>
    </source>
</reference>
<dbReference type="PANTHER" id="PTHR33112:SF16">
    <property type="entry name" value="HETEROKARYON INCOMPATIBILITY DOMAIN-CONTAINING PROTEIN"/>
    <property type="match status" value="1"/>
</dbReference>
<dbReference type="OrthoDB" id="3486565at2759"/>
<dbReference type="GeneID" id="54294699"/>
<evidence type="ECO:0000313" key="2">
    <source>
        <dbReference type="EMBL" id="KAF2139485.1"/>
    </source>
</evidence>
<dbReference type="EMBL" id="ML995492">
    <property type="protein sequence ID" value="KAF2139485.1"/>
    <property type="molecule type" value="Genomic_DNA"/>
</dbReference>
<organism evidence="2 3">
    <name type="scientific">Aplosporella prunicola CBS 121167</name>
    <dbReference type="NCBI Taxonomy" id="1176127"/>
    <lineage>
        <taxon>Eukaryota</taxon>
        <taxon>Fungi</taxon>
        <taxon>Dikarya</taxon>
        <taxon>Ascomycota</taxon>
        <taxon>Pezizomycotina</taxon>
        <taxon>Dothideomycetes</taxon>
        <taxon>Dothideomycetes incertae sedis</taxon>
        <taxon>Botryosphaeriales</taxon>
        <taxon>Aplosporellaceae</taxon>
        <taxon>Aplosporella</taxon>
    </lineage>
</organism>
<dbReference type="PANTHER" id="PTHR33112">
    <property type="entry name" value="DOMAIN PROTEIN, PUTATIVE-RELATED"/>
    <property type="match status" value="1"/>
</dbReference>
<evidence type="ECO:0000259" key="1">
    <source>
        <dbReference type="Pfam" id="PF06985"/>
    </source>
</evidence>
<keyword evidence="3" id="KW-1185">Reference proteome</keyword>
<feature type="non-terminal residue" evidence="2">
    <location>
        <position position="262"/>
    </location>
</feature>
<dbReference type="InterPro" id="IPR010730">
    <property type="entry name" value="HET"/>
</dbReference>
<protein>
    <recommendedName>
        <fullName evidence="1">Heterokaryon incompatibility domain-containing protein</fullName>
    </recommendedName>
</protein>